<dbReference type="OrthoDB" id="265717at2759"/>
<proteinExistence type="predicted"/>
<name>A0A166TXV8_9AGAM</name>
<sequence>MLCKTVSRPTWVRRSSGEAIRERRKRLNGFGHNRNDHPSAESLRHRKPPRGSGDDHLQRRLRLSGRGLKDASEPQHNLYIHVHTDDEGKALAPSCQKAHAVIIPHAERHRFLDGTVGVRLEQEDPVAVLPVRMKRLLSANDCFFAGERKDMCSGCRTAVASRFDKFGKVCLSVSSA</sequence>
<dbReference type="AlphaFoldDB" id="A0A166TXV8"/>
<dbReference type="EMBL" id="KV417491">
    <property type="protein sequence ID" value="KZP31104.1"/>
    <property type="molecule type" value="Genomic_DNA"/>
</dbReference>
<protein>
    <submittedName>
        <fullName evidence="2">Uncharacterized protein</fullName>
    </submittedName>
</protein>
<reference evidence="2 3" key="1">
    <citation type="journal article" date="2016" name="Mol. Biol. Evol.">
        <title>Comparative Genomics of Early-Diverging Mushroom-Forming Fungi Provides Insights into the Origins of Lignocellulose Decay Capabilities.</title>
        <authorList>
            <person name="Nagy L.G."/>
            <person name="Riley R."/>
            <person name="Tritt A."/>
            <person name="Adam C."/>
            <person name="Daum C."/>
            <person name="Floudas D."/>
            <person name="Sun H."/>
            <person name="Yadav J.S."/>
            <person name="Pangilinan J."/>
            <person name="Larsson K.H."/>
            <person name="Matsuura K."/>
            <person name="Barry K."/>
            <person name="Labutti K."/>
            <person name="Kuo R."/>
            <person name="Ohm R.A."/>
            <person name="Bhattacharya S.S."/>
            <person name="Shirouzu T."/>
            <person name="Yoshinaga Y."/>
            <person name="Martin F.M."/>
            <person name="Grigoriev I.V."/>
            <person name="Hibbett D.S."/>
        </authorList>
    </citation>
    <scope>NUCLEOTIDE SEQUENCE [LARGE SCALE GENOMIC DNA]</scope>
    <source>
        <strain evidence="2 3">CBS 109695</strain>
    </source>
</reference>
<gene>
    <name evidence="2" type="ORF">FIBSPDRAFT_1037934</name>
</gene>
<evidence type="ECO:0000313" key="2">
    <source>
        <dbReference type="EMBL" id="KZP31104.1"/>
    </source>
</evidence>
<evidence type="ECO:0000256" key="1">
    <source>
        <dbReference type="SAM" id="MobiDB-lite"/>
    </source>
</evidence>
<evidence type="ECO:0000313" key="3">
    <source>
        <dbReference type="Proteomes" id="UP000076532"/>
    </source>
</evidence>
<keyword evidence="3" id="KW-1185">Reference proteome</keyword>
<feature type="compositionally biased region" description="Basic and acidic residues" evidence="1">
    <location>
        <begin position="33"/>
        <end position="43"/>
    </location>
</feature>
<feature type="region of interest" description="Disordered" evidence="1">
    <location>
        <begin position="1"/>
        <end position="57"/>
    </location>
</feature>
<organism evidence="2 3">
    <name type="scientific">Athelia psychrophila</name>
    <dbReference type="NCBI Taxonomy" id="1759441"/>
    <lineage>
        <taxon>Eukaryota</taxon>
        <taxon>Fungi</taxon>
        <taxon>Dikarya</taxon>
        <taxon>Basidiomycota</taxon>
        <taxon>Agaricomycotina</taxon>
        <taxon>Agaricomycetes</taxon>
        <taxon>Agaricomycetidae</taxon>
        <taxon>Atheliales</taxon>
        <taxon>Atheliaceae</taxon>
        <taxon>Athelia</taxon>
    </lineage>
</organism>
<accession>A0A166TXV8</accession>
<dbReference type="Proteomes" id="UP000076532">
    <property type="component" value="Unassembled WGS sequence"/>
</dbReference>